<sequence>MEVGQGVYKAEPVSSSWSRYIEEYCAGESLGLRVLSSPPAKPAALGRSTLPQLVCTNNVHGSSLSHPVIFDDCPVLSNIRLVSKFLVFQFLLKSWLITEQKQLRVQQRGGRCLRQHTRLLRCEILLILEPACPTSNPVLSLYALQKLRTLQSGQVPTSHW</sequence>
<organism evidence="1 2">
    <name type="scientific">Phialemonium thermophilum</name>
    <dbReference type="NCBI Taxonomy" id="223376"/>
    <lineage>
        <taxon>Eukaryota</taxon>
        <taxon>Fungi</taxon>
        <taxon>Dikarya</taxon>
        <taxon>Ascomycota</taxon>
        <taxon>Pezizomycotina</taxon>
        <taxon>Sordariomycetes</taxon>
        <taxon>Sordariomycetidae</taxon>
        <taxon>Cephalothecales</taxon>
        <taxon>Cephalothecaceae</taxon>
        <taxon>Phialemonium</taxon>
    </lineage>
</organism>
<proteinExistence type="predicted"/>
<comment type="caution">
    <text evidence="1">The sequence shown here is derived from an EMBL/GenBank/DDBJ whole genome shotgun (WGS) entry which is preliminary data.</text>
</comment>
<dbReference type="Proteomes" id="UP001586593">
    <property type="component" value="Unassembled WGS sequence"/>
</dbReference>
<dbReference type="EMBL" id="JAZHXJ010000079">
    <property type="protein sequence ID" value="KAL1876371.1"/>
    <property type="molecule type" value="Genomic_DNA"/>
</dbReference>
<reference evidence="1 2" key="1">
    <citation type="journal article" date="2024" name="Commun. Biol.">
        <title>Comparative genomic analysis of thermophilic fungi reveals convergent evolutionary adaptations and gene losses.</title>
        <authorList>
            <person name="Steindorff A.S."/>
            <person name="Aguilar-Pontes M.V."/>
            <person name="Robinson A.J."/>
            <person name="Andreopoulos B."/>
            <person name="LaButti K."/>
            <person name="Kuo A."/>
            <person name="Mondo S."/>
            <person name="Riley R."/>
            <person name="Otillar R."/>
            <person name="Haridas S."/>
            <person name="Lipzen A."/>
            <person name="Grimwood J."/>
            <person name="Schmutz J."/>
            <person name="Clum A."/>
            <person name="Reid I.D."/>
            <person name="Moisan M.C."/>
            <person name="Butler G."/>
            <person name="Nguyen T.T.M."/>
            <person name="Dewar K."/>
            <person name="Conant G."/>
            <person name="Drula E."/>
            <person name="Henrissat B."/>
            <person name="Hansel C."/>
            <person name="Singer S."/>
            <person name="Hutchinson M.I."/>
            <person name="de Vries R.P."/>
            <person name="Natvig D.O."/>
            <person name="Powell A.J."/>
            <person name="Tsang A."/>
            <person name="Grigoriev I.V."/>
        </authorList>
    </citation>
    <scope>NUCLEOTIDE SEQUENCE [LARGE SCALE GENOMIC DNA]</scope>
    <source>
        <strain evidence="1 2">ATCC 24622</strain>
    </source>
</reference>
<evidence type="ECO:0000313" key="2">
    <source>
        <dbReference type="Proteomes" id="UP001586593"/>
    </source>
</evidence>
<protein>
    <submittedName>
        <fullName evidence="1">Uncharacterized protein</fullName>
    </submittedName>
</protein>
<name>A0ABR3XKU8_9PEZI</name>
<gene>
    <name evidence="1" type="ORF">VTK73DRAFT_9440</name>
</gene>
<accession>A0ABR3XKU8</accession>
<keyword evidence="2" id="KW-1185">Reference proteome</keyword>
<evidence type="ECO:0000313" key="1">
    <source>
        <dbReference type="EMBL" id="KAL1876371.1"/>
    </source>
</evidence>